<dbReference type="Gene3D" id="3.20.20.70">
    <property type="entry name" value="Aldolase class I"/>
    <property type="match status" value="1"/>
</dbReference>
<feature type="active site" description="Schiff-base intermediate with substrate" evidence="3">
    <location>
        <position position="166"/>
    </location>
</feature>
<dbReference type="SMART" id="SM01130">
    <property type="entry name" value="DHDPS"/>
    <property type="match status" value="1"/>
</dbReference>
<organism evidence="5 6">
    <name type="scientific">Neomoorella thermoacetica</name>
    <name type="common">Clostridium thermoaceticum</name>
    <dbReference type="NCBI Taxonomy" id="1525"/>
    <lineage>
        <taxon>Bacteria</taxon>
        <taxon>Bacillati</taxon>
        <taxon>Bacillota</taxon>
        <taxon>Clostridia</taxon>
        <taxon>Neomoorellales</taxon>
        <taxon>Neomoorellaceae</taxon>
        <taxon>Neomoorella</taxon>
    </lineage>
</organism>
<protein>
    <submittedName>
        <fullName evidence="5">Putative 2-keto-3-deoxy-galactonate aldolase YagE</fullName>
        <ecNumber evidence="5">4.1.2.-</ecNumber>
    </submittedName>
</protein>
<dbReference type="EMBL" id="MIHH01000003">
    <property type="protein sequence ID" value="OIQ09504.1"/>
    <property type="molecule type" value="Genomic_DNA"/>
</dbReference>
<reference evidence="5 6" key="1">
    <citation type="submission" date="2016-08" db="EMBL/GenBank/DDBJ databases">
        <title>Genome-based comparison of Moorella thermoacetic strains.</title>
        <authorList>
            <person name="Poehlein A."/>
            <person name="Bengelsdorf F.R."/>
            <person name="Esser C."/>
            <person name="Duerre P."/>
            <person name="Daniel R."/>
        </authorList>
    </citation>
    <scope>NUCLEOTIDE SEQUENCE [LARGE SCALE GENOMIC DNA]</scope>
    <source>
        <strain evidence="5 6">DSM 11768</strain>
    </source>
</reference>
<dbReference type="PRINTS" id="PR00146">
    <property type="entry name" value="DHPICSNTHASE"/>
</dbReference>
<name>A0A1J5K846_NEOTH</name>
<keyword evidence="1 2" id="KW-0456">Lyase</keyword>
<sequence length="319" mass="34963">MSEVKFRGVIPAVITVFNEDGSFDWEGNKRLLDHLIKAGVHGLFILGSSGEFMHMSTTERKKFAEFVVEYVNKRVPVTVGTGSSSTAEVIELTMHAQEIGADAVGIITPYYWILSEEALYNHYASVAQAVDIPIIIYHYPSLTGQNLSASLVARLALDFPNILGIKDTIDNVAHLRELVLTVKSVKPEFAVLAGYEDHILNTLALGGDGIITAITNFAPELTVGLYNSFVAGDLDKSISLYQKIRVLNRIYDVDKPSIAAIKEACRLTGLDIQTYVRKPAVNASREVQRVVLQLLQEAGLECNLTNCSVAKDDIRVVAP</sequence>
<dbReference type="CDD" id="cd00408">
    <property type="entry name" value="DHDPS-like"/>
    <property type="match status" value="1"/>
</dbReference>
<dbReference type="PANTHER" id="PTHR12128">
    <property type="entry name" value="DIHYDRODIPICOLINATE SYNTHASE"/>
    <property type="match status" value="1"/>
</dbReference>
<gene>
    <name evidence="5" type="primary">yagE</name>
    <name evidence="5" type="ORF">MOOR_08880</name>
</gene>
<dbReference type="InterPro" id="IPR013785">
    <property type="entry name" value="Aldolase_TIM"/>
</dbReference>
<dbReference type="PIRSF" id="PIRSF001365">
    <property type="entry name" value="DHDPS"/>
    <property type="match status" value="1"/>
</dbReference>
<evidence type="ECO:0000256" key="3">
    <source>
        <dbReference type="PIRSR" id="PIRSR001365-1"/>
    </source>
</evidence>
<proteinExistence type="inferred from homology"/>
<dbReference type="SUPFAM" id="SSF51569">
    <property type="entry name" value="Aldolase"/>
    <property type="match status" value="1"/>
</dbReference>
<evidence type="ECO:0000256" key="4">
    <source>
        <dbReference type="PIRSR" id="PIRSR001365-2"/>
    </source>
</evidence>
<dbReference type="RefSeq" id="WP_071520594.1">
    <property type="nucleotide sequence ID" value="NZ_CP136416.1"/>
</dbReference>
<dbReference type="AlphaFoldDB" id="A0A1J5K846"/>
<dbReference type="GO" id="GO:0016829">
    <property type="term" value="F:lyase activity"/>
    <property type="evidence" value="ECO:0007669"/>
    <property type="project" value="UniProtKB-KW"/>
</dbReference>
<dbReference type="Pfam" id="PF00701">
    <property type="entry name" value="DHDPS"/>
    <property type="match status" value="1"/>
</dbReference>
<feature type="binding site" evidence="4">
    <location>
        <position position="211"/>
    </location>
    <ligand>
        <name>pyruvate</name>
        <dbReference type="ChEBI" id="CHEBI:15361"/>
    </ligand>
</feature>
<accession>A0A1J5K846</accession>
<evidence type="ECO:0000313" key="6">
    <source>
        <dbReference type="Proteomes" id="UP000182743"/>
    </source>
</evidence>
<dbReference type="Proteomes" id="UP000182743">
    <property type="component" value="Unassembled WGS sequence"/>
</dbReference>
<dbReference type="EC" id="4.1.2.-" evidence="5"/>
<dbReference type="InterPro" id="IPR002220">
    <property type="entry name" value="DapA-like"/>
</dbReference>
<evidence type="ECO:0000256" key="2">
    <source>
        <dbReference type="PIRNR" id="PIRNR001365"/>
    </source>
</evidence>
<feature type="active site" description="Proton donor/acceptor" evidence="3">
    <location>
        <position position="137"/>
    </location>
</feature>
<evidence type="ECO:0000313" key="5">
    <source>
        <dbReference type="EMBL" id="OIQ09504.1"/>
    </source>
</evidence>
<comment type="caution">
    <text evidence="5">The sequence shown here is derived from an EMBL/GenBank/DDBJ whole genome shotgun (WGS) entry which is preliminary data.</text>
</comment>
<comment type="similarity">
    <text evidence="2">Belongs to the DapA family.</text>
</comment>
<dbReference type="GO" id="GO:0005829">
    <property type="term" value="C:cytosol"/>
    <property type="evidence" value="ECO:0007669"/>
    <property type="project" value="TreeGrafter"/>
</dbReference>
<dbReference type="PANTHER" id="PTHR12128:SF28">
    <property type="entry name" value="2-DEHYDRO-3-DEOXY-D-GLUCONATE ALDOLASE YAGE-RELATED"/>
    <property type="match status" value="1"/>
</dbReference>
<evidence type="ECO:0000256" key="1">
    <source>
        <dbReference type="ARBA" id="ARBA00023239"/>
    </source>
</evidence>